<evidence type="ECO:0000256" key="16">
    <source>
        <dbReference type="ARBA" id="ARBA00031477"/>
    </source>
</evidence>
<dbReference type="InterPro" id="IPR032792">
    <property type="entry name" value="AGL_glucanoTrfase"/>
</dbReference>
<dbReference type="Pfam" id="PF14701">
    <property type="entry name" value="hDGE_amylase"/>
    <property type="match status" value="1"/>
</dbReference>
<dbReference type="InterPro" id="IPR012341">
    <property type="entry name" value="6hp_glycosidase-like_sf"/>
</dbReference>
<evidence type="ECO:0000256" key="15">
    <source>
        <dbReference type="ARBA" id="ARBA00025780"/>
    </source>
</evidence>
<dbReference type="SUPFAM" id="SSF48208">
    <property type="entry name" value="Six-hairpin glycosidases"/>
    <property type="match status" value="1"/>
</dbReference>
<keyword evidence="14" id="KW-0326">Glycosidase</keyword>
<sequence>MTRIVQLRLGDIGEPSTTGGHGVLSFPALPPQETFDTEKGLSPLFCLRFYIEAGSTITNEGTIWTDVQPDGHTEYKRGKFYGHRIKSRFDRDTIVDINIYTPGAFSYYLSYHDEGKLETTRRFHFVVPPSLFINGEFLPLNSVTMQSVVSKWVGSSPSDWKSLFEEIHRKNYNMIHFTPLQVRGESNSPYSICDQLDFDRHEFPNGREDVQAMIADLEKEYGILSMTDVVFNHTANNSPWLREHPESGYNQETAPHLQAAMLLDELLLHFSRYMSWHGCPTVIRNTGDLLKVMDGIKIHVLGDLRLWQFYVVNVKEHLKELRMVWNERSNRKADDISRLPLGTNTPLKEIAKYVTEKCSKKPFGLGSRFENSLDIEKFVGVLRKVCGDDVYFGNSYEPIESKAREIIDEVNLPLYKEYDQDNEEILENLYNRINYQRLDPSGPLMGEVTKDSPLTEPYFTRFSDSNGRKWALANNGWIWGGNPLVDFASSKSKCYLRREVIVWGDCVKLRYGRSPDDSPYLWARMKKYAEMSAQVFHGFRIDNCHSTPIHVGEYLLDAARAVRPNLYVVAELFTGSEDLDIYFAERLGISSLIREAMQAYSVGELSRLVHRHGGKPIGSFRWLPIDTVSYPAEPAEFSKRNGEELNARSEIPVPELVTFAQPHALFMDCTHDNETPFDKRTVEDTLPNSALVAFCSCATGTTMGYDECYPHLLDLVNEKRHYKYGPGLGIGDVKARLNKLRHVFSEETVDDLEANEMHVHHEGQFITVHRFNAKTGKGCFLVARTKFLDGEGEQKLEPILLSGTSVKNLFGYTLQRKEKSTKDGSVSPRSFGIQNSEIGKIETVDVELKSLQPAVCTFDHEKNATTVVLPDYFPQGSIIVLSTEIPNCNVELDEYVRTGALEAAGNLCLADINSIMYRCESEERDASGGVDGVYDIPNYGHLVYAGIQGWISVLRNVVANNDLAHPIAEHLRQGTWALDYIPQRIAKYELTTDQHNNPNRSKAIRQFRLWIEQRFERVKKLPSFMVPRFFSLAISVAYEALRYRALSLMPKPIQKASTFIQSLSLVSVQMVGESRSASLSPLGSDLDNLTLAAGLPHFSYDFMRCWGRDVFISLRGLLLATGRFAVARTHILCFAMTLKHGLIPNLLGSGKEPRYNARDAVWFFLQAIQDFYNTAPKEEVDKLFSTPIRRRFLPWNDEWFSWEDKRAFSKTSYLSDVIYEILACHAKGIHYREAHAGTQIDSQMRDPGFNIDIQVDWKTGLVFGGNQYNCGTWMDKMGESARAGSKGIPGTPRDGADVEINGLLKSALRFVIQLHNSGMFSYTEVKTQKGDVITFSQWNNLLQSNFERCFYIPEDPEDDNQFVVNPSIVNRRGIYKDIVGSGKPYENYQLRGNFPIAIMVAPELFTPERALKALLLADRILKGPVGLRTLDPSDLNYRPYYNNSEDSDNFATSKGRNYHQGPEWVWIYGYFLRALRLMYKAVGKRLENGDDGKKQSILTSFEPSCSLDRILSERLSGNVKWLKSNDWAGLAELTNKDGAFCNDSSPTQAWSASCLLDLYLDFWNDDNIN</sequence>
<accession>A0A7D9D0V2</accession>
<dbReference type="Pfam" id="PF06202">
    <property type="entry name" value="GDE_C"/>
    <property type="match status" value="1"/>
</dbReference>
<dbReference type="InterPro" id="IPR006421">
    <property type="entry name" value="Glycogen_debranch_met"/>
</dbReference>
<proteinExistence type="inferred from homology"/>
<evidence type="ECO:0000256" key="2">
    <source>
        <dbReference type="ARBA" id="ARBA00000927"/>
    </source>
</evidence>
<dbReference type="GO" id="GO:0004134">
    <property type="term" value="F:4-alpha-glucanotransferase activity"/>
    <property type="evidence" value="ECO:0007669"/>
    <property type="project" value="UniProtKB-EC"/>
</dbReference>
<dbReference type="EC" id="3.2.1.33" evidence="6"/>
<keyword evidence="10" id="KW-0808">Transferase</keyword>
<evidence type="ECO:0000259" key="20">
    <source>
        <dbReference type="Pfam" id="PF14702"/>
    </source>
</evidence>
<dbReference type="InterPro" id="IPR032790">
    <property type="entry name" value="GDE_C"/>
</dbReference>
<keyword evidence="22" id="KW-1185">Reference proteome</keyword>
<evidence type="ECO:0000256" key="11">
    <source>
        <dbReference type="ARBA" id="ARBA00022801"/>
    </source>
</evidence>
<dbReference type="NCBIfam" id="TIGR01531">
    <property type="entry name" value="glyc_debranch"/>
    <property type="match status" value="1"/>
</dbReference>
<comment type="subcellular location">
    <subcellularLocation>
        <location evidence="4">Cytoplasm</location>
    </subcellularLocation>
</comment>
<dbReference type="InterPro" id="IPR032788">
    <property type="entry name" value="AGL_central"/>
</dbReference>
<dbReference type="CDD" id="cd11327">
    <property type="entry name" value="AmyAc_Glg_debranch_2"/>
    <property type="match status" value="1"/>
</dbReference>
<dbReference type="Pfam" id="PF14702">
    <property type="entry name" value="hGDE_central"/>
    <property type="match status" value="1"/>
</dbReference>
<dbReference type="Gene3D" id="1.50.10.10">
    <property type="match status" value="1"/>
</dbReference>
<keyword evidence="13" id="KW-0511">Multifunctional enzyme</keyword>
<evidence type="ECO:0000313" key="22">
    <source>
        <dbReference type="Proteomes" id="UP000478008"/>
    </source>
</evidence>
<keyword evidence="9" id="KW-0328">Glycosyltransferase</keyword>
<gene>
    <name evidence="21" type="primary">GDB1</name>
    <name evidence="21" type="ORF">DEBR0S5_02564G</name>
</gene>
<evidence type="ECO:0000256" key="12">
    <source>
        <dbReference type="ARBA" id="ARBA00023056"/>
    </source>
</evidence>
<comment type="similarity">
    <text evidence="15">Belongs to the glycogen debranching enzyme family.</text>
</comment>
<organism evidence="21 22">
    <name type="scientific">Dekkera bruxellensis</name>
    <name type="common">Brettanomyces custersii</name>
    <dbReference type="NCBI Taxonomy" id="5007"/>
    <lineage>
        <taxon>Eukaryota</taxon>
        <taxon>Fungi</taxon>
        <taxon>Dikarya</taxon>
        <taxon>Ascomycota</taxon>
        <taxon>Saccharomycotina</taxon>
        <taxon>Pichiomycetes</taxon>
        <taxon>Pichiales</taxon>
        <taxon>Pichiaceae</taxon>
        <taxon>Brettanomyces</taxon>
    </lineage>
</organism>
<dbReference type="FunFam" id="1.50.10.10:FF:000039">
    <property type="entry name" value="Glycogen debranching enzyme Gdb1, putative"/>
    <property type="match status" value="1"/>
</dbReference>
<keyword evidence="11" id="KW-0378">Hydrolase</keyword>
<protein>
    <recommendedName>
        <fullName evidence="7">Glycogen debranching enzyme</fullName>
        <ecNumber evidence="5">2.4.1.25</ecNumber>
        <ecNumber evidence="6">3.2.1.33</ecNumber>
    </recommendedName>
    <alternativeName>
        <fullName evidence="16">Glycogen debrancher</fullName>
    </alternativeName>
</protein>
<dbReference type="EC" id="2.4.1.25" evidence="5"/>
<dbReference type="GO" id="GO:0005980">
    <property type="term" value="P:glycogen catabolic process"/>
    <property type="evidence" value="ECO:0007669"/>
    <property type="project" value="InterPro"/>
</dbReference>
<dbReference type="GO" id="GO:0005978">
    <property type="term" value="P:glycogen biosynthetic process"/>
    <property type="evidence" value="ECO:0007669"/>
    <property type="project" value="UniProtKB-KW"/>
</dbReference>
<comment type="catalytic activity">
    <reaction evidence="2">
        <text>Hydrolysis of (1-&gt;6)-alpha-D-glucosidic branch linkages in glycogen phosphorylase limit dextrin.</text>
        <dbReference type="EC" id="3.2.1.33"/>
    </reaction>
</comment>
<evidence type="ECO:0000256" key="7">
    <source>
        <dbReference type="ARBA" id="ARBA00020723"/>
    </source>
</evidence>
<evidence type="ECO:0000259" key="18">
    <source>
        <dbReference type="Pfam" id="PF14699"/>
    </source>
</evidence>
<evidence type="ECO:0000256" key="5">
    <source>
        <dbReference type="ARBA" id="ARBA00012560"/>
    </source>
</evidence>
<evidence type="ECO:0000256" key="3">
    <source>
        <dbReference type="ARBA" id="ARBA00003530"/>
    </source>
</evidence>
<evidence type="ECO:0000256" key="10">
    <source>
        <dbReference type="ARBA" id="ARBA00022679"/>
    </source>
</evidence>
<evidence type="ECO:0000256" key="1">
    <source>
        <dbReference type="ARBA" id="ARBA00000439"/>
    </source>
</evidence>
<comment type="catalytic activity">
    <reaction evidence="1">
        <text>Transfers a segment of a (1-&gt;4)-alpha-D-glucan to a new position in an acceptor, which may be glucose or a (1-&gt;4)-alpha-D-glucan.</text>
        <dbReference type="EC" id="2.4.1.25"/>
    </reaction>
</comment>
<dbReference type="SUPFAM" id="SSF51445">
    <property type="entry name" value="(Trans)glycosidases"/>
    <property type="match status" value="1"/>
</dbReference>
<dbReference type="GO" id="GO:0005737">
    <property type="term" value="C:cytoplasm"/>
    <property type="evidence" value="ECO:0007669"/>
    <property type="project" value="UniProtKB-SubCell"/>
</dbReference>
<dbReference type="InterPro" id="IPR010401">
    <property type="entry name" value="AGL/Gdb1"/>
</dbReference>
<dbReference type="InterPro" id="IPR029436">
    <property type="entry name" value="AGL_euk_N"/>
</dbReference>
<evidence type="ECO:0000259" key="19">
    <source>
        <dbReference type="Pfam" id="PF14701"/>
    </source>
</evidence>
<dbReference type="InterPro" id="IPR017853">
    <property type="entry name" value="GH"/>
</dbReference>
<evidence type="ECO:0000256" key="8">
    <source>
        <dbReference type="ARBA" id="ARBA00022490"/>
    </source>
</evidence>
<feature type="domain" description="Glycogen debranching enzyme C-terminal" evidence="17">
    <location>
        <begin position="1085"/>
        <end position="1556"/>
    </location>
</feature>
<keyword evidence="12" id="KW-0320">Glycogen biosynthesis</keyword>
<dbReference type="PANTHER" id="PTHR10569">
    <property type="entry name" value="GLYCOGEN DEBRANCHING ENZYME"/>
    <property type="match status" value="1"/>
</dbReference>
<evidence type="ECO:0000256" key="9">
    <source>
        <dbReference type="ARBA" id="ARBA00022676"/>
    </source>
</evidence>
<reference evidence="21 22" key="1">
    <citation type="submission" date="2019-07" db="EMBL/GenBank/DDBJ databases">
        <authorList>
            <person name="Friedrich A."/>
            <person name="Schacherer J."/>
        </authorList>
    </citation>
    <scope>NUCLEOTIDE SEQUENCE [LARGE SCALE GENOMIC DNA]</scope>
</reference>
<dbReference type="EMBL" id="CABFWN010000005">
    <property type="protein sequence ID" value="VUG19430.1"/>
    <property type="molecule type" value="Genomic_DNA"/>
</dbReference>
<feature type="domain" description="Eukaryotic glycogen debranching enzyme N-terminal" evidence="18">
    <location>
        <begin position="47"/>
        <end position="134"/>
    </location>
</feature>
<feature type="domain" description="Glycogen debranching enzyme central" evidence="20">
    <location>
        <begin position="729"/>
        <end position="985"/>
    </location>
</feature>
<dbReference type="GO" id="GO:0004135">
    <property type="term" value="F:amylo-alpha-1,6-glucosidase activity"/>
    <property type="evidence" value="ECO:0007669"/>
    <property type="project" value="UniProtKB-EC"/>
</dbReference>
<comment type="function">
    <text evidence="3">Multifunctional enzyme acting as 1,4-alpha-D-glucan:1,4-alpha-D-glucan 4-alpha-D-glycosyltransferase and amylo-1,6-glucosidase in glycogen degradation.</text>
</comment>
<dbReference type="Pfam" id="PF14699">
    <property type="entry name" value="hGDE_N"/>
    <property type="match status" value="1"/>
</dbReference>
<feature type="domain" description="Glycogen debranching enzyme glucanotransferase" evidence="19">
    <location>
        <begin position="137"/>
        <end position="567"/>
    </location>
</feature>
<dbReference type="InterPro" id="IPR008928">
    <property type="entry name" value="6-hairpin_glycosidase_sf"/>
</dbReference>
<dbReference type="Gene3D" id="3.20.20.80">
    <property type="entry name" value="Glycosidases"/>
    <property type="match status" value="2"/>
</dbReference>
<evidence type="ECO:0000256" key="6">
    <source>
        <dbReference type="ARBA" id="ARBA00012778"/>
    </source>
</evidence>
<evidence type="ECO:0000313" key="21">
    <source>
        <dbReference type="EMBL" id="VUG19430.1"/>
    </source>
</evidence>
<dbReference type="FunFam" id="3.20.20.80:FF:000070">
    <property type="entry name" value="GDB1p Glycogen debranching enzyme"/>
    <property type="match status" value="1"/>
</dbReference>
<dbReference type="FunFam" id="3.20.20.80:FF:000242">
    <property type="entry name" value="Glycogen debranching enzyme Gdb1, putative"/>
    <property type="match status" value="1"/>
</dbReference>
<evidence type="ECO:0000256" key="4">
    <source>
        <dbReference type="ARBA" id="ARBA00004496"/>
    </source>
</evidence>
<name>A0A7D9D0V2_DEKBR</name>
<evidence type="ECO:0000259" key="17">
    <source>
        <dbReference type="Pfam" id="PF06202"/>
    </source>
</evidence>
<dbReference type="Proteomes" id="UP000478008">
    <property type="component" value="Unassembled WGS sequence"/>
</dbReference>
<evidence type="ECO:0000256" key="13">
    <source>
        <dbReference type="ARBA" id="ARBA00023268"/>
    </source>
</evidence>
<dbReference type="PANTHER" id="PTHR10569:SF2">
    <property type="entry name" value="GLYCOGEN DEBRANCHING ENZYME"/>
    <property type="match status" value="1"/>
</dbReference>
<keyword evidence="8" id="KW-0963">Cytoplasm</keyword>
<evidence type="ECO:0000256" key="14">
    <source>
        <dbReference type="ARBA" id="ARBA00023295"/>
    </source>
</evidence>